<evidence type="ECO:0000259" key="11">
    <source>
        <dbReference type="Pfam" id="PF13193"/>
    </source>
</evidence>
<feature type="domain" description="AMP-binding enzyme C-terminal" evidence="11">
    <location>
        <begin position="613"/>
        <end position="691"/>
    </location>
</feature>
<evidence type="ECO:0000256" key="9">
    <source>
        <dbReference type="ARBA" id="ARBA00049004"/>
    </source>
</evidence>
<evidence type="ECO:0000256" key="5">
    <source>
        <dbReference type="ARBA" id="ARBA00029726"/>
    </source>
</evidence>
<dbReference type="InterPro" id="IPR025110">
    <property type="entry name" value="AMP-bd_C"/>
</dbReference>
<evidence type="ECO:0000259" key="12">
    <source>
        <dbReference type="Pfam" id="PF16177"/>
    </source>
</evidence>
<protein>
    <recommendedName>
        <fullName evidence="6">Acyl-CoA synthetase short-chain family member 3, mitochondrial</fullName>
        <ecNumber evidence="4">6.2.1.1</ecNumber>
        <ecNumber evidence="3">6.2.1.17</ecNumber>
    </recommendedName>
    <alternativeName>
        <fullName evidence="7">Acetate--CoA ligase 3</fullName>
    </alternativeName>
    <alternativeName>
        <fullName evidence="5">Propionate--CoA ligase</fullName>
    </alternativeName>
</protein>
<dbReference type="InterPro" id="IPR042099">
    <property type="entry name" value="ANL_N_sf"/>
</dbReference>
<dbReference type="Pfam" id="PF13193">
    <property type="entry name" value="AMP-binding_C"/>
    <property type="match status" value="1"/>
</dbReference>
<comment type="catalytic activity">
    <reaction evidence="9">
        <text>propanoate + ATP + CoA = propanoyl-CoA + AMP + diphosphate</text>
        <dbReference type="Rhea" id="RHEA:20373"/>
        <dbReference type="ChEBI" id="CHEBI:17272"/>
        <dbReference type="ChEBI" id="CHEBI:30616"/>
        <dbReference type="ChEBI" id="CHEBI:33019"/>
        <dbReference type="ChEBI" id="CHEBI:57287"/>
        <dbReference type="ChEBI" id="CHEBI:57392"/>
        <dbReference type="ChEBI" id="CHEBI:456215"/>
        <dbReference type="EC" id="6.2.1.17"/>
    </reaction>
    <physiologicalReaction direction="left-to-right" evidence="9">
        <dbReference type="Rhea" id="RHEA:20374"/>
    </physiologicalReaction>
</comment>
<evidence type="ECO:0000256" key="2">
    <source>
        <dbReference type="ARBA" id="ARBA00006432"/>
    </source>
</evidence>
<comment type="similarity">
    <text evidence="2">Belongs to the ATP-dependent AMP-binding enzyme family.</text>
</comment>
<dbReference type="EC" id="6.2.1.17" evidence="3"/>
<evidence type="ECO:0000256" key="1">
    <source>
        <dbReference type="ARBA" id="ARBA00001884"/>
    </source>
</evidence>
<dbReference type="PROSITE" id="PS00455">
    <property type="entry name" value="AMP_BINDING"/>
    <property type="match status" value="1"/>
</dbReference>
<reference evidence="13" key="1">
    <citation type="submission" date="2021-10" db="EMBL/GenBank/DDBJ databases">
        <title>Tropical sea cucumber genome reveals ecological adaptation and Cuvierian tubules defense mechanism.</title>
        <authorList>
            <person name="Chen T."/>
        </authorList>
    </citation>
    <scope>NUCLEOTIDE SEQUENCE</scope>
    <source>
        <strain evidence="13">Nanhai2018</strain>
        <tissue evidence="13">Muscle</tissue>
    </source>
</reference>
<dbReference type="Gene3D" id="3.40.50.12780">
    <property type="entry name" value="N-terminal domain of ligase-like"/>
    <property type="match status" value="1"/>
</dbReference>
<organism evidence="13 14">
    <name type="scientific">Holothuria leucospilota</name>
    <name type="common">Black long sea cucumber</name>
    <name type="synonym">Mertensiothuria leucospilota</name>
    <dbReference type="NCBI Taxonomy" id="206669"/>
    <lineage>
        <taxon>Eukaryota</taxon>
        <taxon>Metazoa</taxon>
        <taxon>Echinodermata</taxon>
        <taxon>Eleutherozoa</taxon>
        <taxon>Echinozoa</taxon>
        <taxon>Holothuroidea</taxon>
        <taxon>Aspidochirotacea</taxon>
        <taxon>Aspidochirotida</taxon>
        <taxon>Holothuriidae</taxon>
        <taxon>Holothuria</taxon>
    </lineage>
</organism>
<evidence type="ECO:0000259" key="10">
    <source>
        <dbReference type="Pfam" id="PF00501"/>
    </source>
</evidence>
<feature type="domain" description="AMP-dependent synthetase/ligase" evidence="10">
    <location>
        <begin position="164"/>
        <end position="547"/>
    </location>
</feature>
<evidence type="ECO:0000256" key="8">
    <source>
        <dbReference type="ARBA" id="ARBA00047935"/>
    </source>
</evidence>
<evidence type="ECO:0000256" key="7">
    <source>
        <dbReference type="ARBA" id="ARBA00042755"/>
    </source>
</evidence>
<feature type="domain" description="Acetyl-coenzyme A synthetase N-terminal" evidence="12">
    <location>
        <begin position="103"/>
        <end position="157"/>
    </location>
</feature>
<dbReference type="PANTHER" id="PTHR43347">
    <property type="entry name" value="ACYL-COA SYNTHETASE"/>
    <property type="match status" value="1"/>
</dbReference>
<dbReference type="EC" id="6.2.1.1" evidence="4"/>
<comment type="caution">
    <text evidence="13">The sequence shown here is derived from an EMBL/GenBank/DDBJ whole genome shotgun (WGS) entry which is preliminary data.</text>
</comment>
<dbReference type="InterPro" id="IPR020845">
    <property type="entry name" value="AMP-binding_CS"/>
</dbReference>
<gene>
    <name evidence="13" type="ORF">HOLleu_36588</name>
</gene>
<dbReference type="InterPro" id="IPR045851">
    <property type="entry name" value="AMP-bd_C_sf"/>
</dbReference>
<comment type="catalytic activity">
    <reaction evidence="1">
        <text>acetate + ATP + CoA = acetyl-CoA + AMP + diphosphate</text>
        <dbReference type="Rhea" id="RHEA:23176"/>
        <dbReference type="ChEBI" id="CHEBI:30089"/>
        <dbReference type="ChEBI" id="CHEBI:30616"/>
        <dbReference type="ChEBI" id="CHEBI:33019"/>
        <dbReference type="ChEBI" id="CHEBI:57287"/>
        <dbReference type="ChEBI" id="CHEBI:57288"/>
        <dbReference type="ChEBI" id="CHEBI:456215"/>
        <dbReference type="EC" id="6.2.1.1"/>
    </reaction>
    <physiologicalReaction direction="left-to-right" evidence="1">
        <dbReference type="Rhea" id="RHEA:23177"/>
    </physiologicalReaction>
</comment>
<evidence type="ECO:0000256" key="6">
    <source>
        <dbReference type="ARBA" id="ARBA00040004"/>
    </source>
</evidence>
<dbReference type="Pfam" id="PF00501">
    <property type="entry name" value="AMP-binding"/>
    <property type="match status" value="1"/>
</dbReference>
<evidence type="ECO:0000256" key="4">
    <source>
        <dbReference type="ARBA" id="ARBA00013275"/>
    </source>
</evidence>
<dbReference type="GO" id="GO:0005759">
    <property type="term" value="C:mitochondrial matrix"/>
    <property type="evidence" value="ECO:0007669"/>
    <property type="project" value="TreeGrafter"/>
</dbReference>
<sequence>MQSQISRIYSRTQWKDFLFSKIRTNCRSISHAGVFKSRNLFEQNSAAASRHCVSQNTFSPRCNYCSLQSSQCKHPRYLMRIPEFLATSLNNHSTSTARHISTYDDVYNKSLNSPEEFWGEAADQLEWFKRWDKVLDDTLQPMTKWFVGGEMNICHNAVDRHVNAGYGGQVAVIHDSPVSASVNKLTYKDLQDQVSRFARVLVNNGIKKGDIVLIYMPMVPQAVVAMLAAARVGAIHSLVFGGFASKELSVRINHCMPKVIVSANVGVEPTRTVNYKELLDAAIGMSDHKPKSCVIYNRPGYPEAELIKDRDVCWEDSMSSAEPHDCVPVGAMDPLYILYTSGTTGMPKAPVRPSGGYAVVLNWTMKNIYDMSPGEIWWAASDLGWVVGHSYICYAPLLYRNTTVIYEGKPVGTPDPGAFFRVLQDHNVAAMFTAPTALRAIRKEDFESNHAQRYFFPSFRYLFVAGEICDHETLHWCRDTFRVPVIDHWWQTETGWPITATCLGLGEEATPRDQSIGKPVPGWDVRVLDSESGQEAKKEELGNIAVKLPLPPGAFSSLWQHDEKFIKTYFEKFPGFYDTMDAGTFHEDGFVSINARVDDVINVAGHRIAASAVEEAMFNQGDIVECATIGIKDSLKGHVPVGLCVLRSGVSKPDDEIVKEVIKCVRDSIGPVAAFKSAVIVSKLPRTRSGKISRQTVAAMANGENFKIPPTTEDPTAYDEVKGALQKAGIIP</sequence>
<dbReference type="AlphaFoldDB" id="A0A9Q1BDS6"/>
<dbReference type="OrthoDB" id="10253869at2759"/>
<dbReference type="Gene3D" id="3.30.300.30">
    <property type="match status" value="1"/>
</dbReference>
<evidence type="ECO:0000256" key="3">
    <source>
        <dbReference type="ARBA" id="ARBA00012985"/>
    </source>
</evidence>
<dbReference type="SUPFAM" id="SSF56801">
    <property type="entry name" value="Acetyl-CoA synthetase-like"/>
    <property type="match status" value="1"/>
</dbReference>
<proteinExistence type="inferred from homology"/>
<dbReference type="InterPro" id="IPR032387">
    <property type="entry name" value="ACAS_N"/>
</dbReference>
<evidence type="ECO:0000313" key="14">
    <source>
        <dbReference type="Proteomes" id="UP001152320"/>
    </source>
</evidence>
<name>A0A9Q1BDS6_HOLLE</name>
<evidence type="ECO:0000313" key="13">
    <source>
        <dbReference type="EMBL" id="KAJ8023991.1"/>
    </source>
</evidence>
<dbReference type="EMBL" id="JAIZAY010000019">
    <property type="protein sequence ID" value="KAJ8023991.1"/>
    <property type="molecule type" value="Genomic_DNA"/>
</dbReference>
<dbReference type="FunFam" id="3.40.50.12780:FF:000011">
    <property type="entry name" value="Acetyl-coenzyme A synthetase 2-like, mitochondrial"/>
    <property type="match status" value="1"/>
</dbReference>
<dbReference type="Pfam" id="PF16177">
    <property type="entry name" value="ACAS_N"/>
    <property type="match status" value="1"/>
</dbReference>
<dbReference type="GO" id="GO:0003987">
    <property type="term" value="F:acetate-CoA ligase activity"/>
    <property type="evidence" value="ECO:0007669"/>
    <property type="project" value="UniProtKB-EC"/>
</dbReference>
<dbReference type="GO" id="GO:0050218">
    <property type="term" value="F:propionate-CoA ligase activity"/>
    <property type="evidence" value="ECO:0007669"/>
    <property type="project" value="UniProtKB-EC"/>
</dbReference>
<dbReference type="InterPro" id="IPR000873">
    <property type="entry name" value="AMP-dep_synth/lig_dom"/>
</dbReference>
<dbReference type="Proteomes" id="UP001152320">
    <property type="component" value="Chromosome 19"/>
</dbReference>
<keyword evidence="14" id="KW-1185">Reference proteome</keyword>
<accession>A0A9Q1BDS6</accession>
<comment type="catalytic activity">
    <reaction evidence="8">
        <text>butanoate + ATP + CoA = butanoyl-CoA + AMP + diphosphate</text>
        <dbReference type="Rhea" id="RHEA:46172"/>
        <dbReference type="ChEBI" id="CHEBI:17968"/>
        <dbReference type="ChEBI" id="CHEBI:30616"/>
        <dbReference type="ChEBI" id="CHEBI:33019"/>
        <dbReference type="ChEBI" id="CHEBI:57287"/>
        <dbReference type="ChEBI" id="CHEBI:57371"/>
        <dbReference type="ChEBI" id="CHEBI:456215"/>
    </reaction>
    <physiologicalReaction direction="left-to-right" evidence="8">
        <dbReference type="Rhea" id="RHEA:46173"/>
    </physiologicalReaction>
</comment>
<dbReference type="PANTHER" id="PTHR43347:SF3">
    <property type="entry name" value="ACYL-COA SYNTHETASE SHORT-CHAIN FAMILY MEMBER 3, MITOCHONDRIAL"/>
    <property type="match status" value="1"/>
</dbReference>